<sequence>MKNSFGSLFSITTWGESHGPSIGVVIDGCPAGLDLQQSDFIPAMTRRRPGNPATSRRKEEDIVHILSGVFKGKTTGAPLSLQIFNTDIDSSPYEQNVGIYRPGHSQYSYEKKFGIVDPNGGGRASARETACRVAAGVVAEKLLAHQNIFTLAYLSSLASLSLPDYLKISPQIIHDIRSSRFYSPLPEEKIEEILTSIEKDGDSLGGVISFITSPIHEFLGEPLFGKTQALLANALMSIPAAKGFEIGKGFFSAQMRGSQYIDPFVIEEGNITLKSNNCGGTLGGITLGVPLEGRVAFKPTSSIKRPCATVTKTKKAANYTTSEAGRHDPCVAIRAVPVVEAMINLVLADLLLYQRCSKL</sequence>
<evidence type="ECO:0000256" key="4">
    <source>
        <dbReference type="ARBA" id="ARBA00022605"/>
    </source>
</evidence>
<keyword evidence="4 7" id="KW-0028">Amino-acid biosynthesis</keyword>
<feature type="binding site" evidence="7">
    <location>
        <begin position="123"/>
        <end position="125"/>
    </location>
    <ligand>
        <name>FMN</name>
        <dbReference type="ChEBI" id="CHEBI:58210"/>
    </ligand>
</feature>
<name>A0A2R8FCP6_9CHLA</name>
<dbReference type="InterPro" id="IPR035904">
    <property type="entry name" value="Chorismate_synth_AroC_sf"/>
</dbReference>
<dbReference type="AlphaFoldDB" id="A0A2R8FCP6"/>
<keyword evidence="7" id="KW-0521">NADP</keyword>
<organism evidence="9 10">
    <name type="scientific">Chlamydia serpentis</name>
    <dbReference type="NCBI Taxonomy" id="1967782"/>
    <lineage>
        <taxon>Bacteria</taxon>
        <taxon>Pseudomonadati</taxon>
        <taxon>Chlamydiota</taxon>
        <taxon>Chlamydiia</taxon>
        <taxon>Chlamydiales</taxon>
        <taxon>Chlamydiaceae</taxon>
        <taxon>Chlamydia/Chlamydophila group</taxon>
        <taxon>Chlamydia</taxon>
    </lineage>
</organism>
<dbReference type="Gene3D" id="3.60.150.10">
    <property type="entry name" value="Chorismate synthase AroC"/>
    <property type="match status" value="1"/>
</dbReference>
<dbReference type="GO" id="GO:0008652">
    <property type="term" value="P:amino acid biosynthetic process"/>
    <property type="evidence" value="ECO:0007669"/>
    <property type="project" value="UniProtKB-KW"/>
</dbReference>
<dbReference type="KEGG" id="csee:C10C_1009"/>
<dbReference type="UniPathway" id="UPA00053">
    <property type="reaction ID" value="UER00090"/>
</dbReference>
<keyword evidence="7" id="KW-0274">FAD</keyword>
<dbReference type="PROSITE" id="PS00787">
    <property type="entry name" value="CHORISMATE_SYNTHASE_1"/>
    <property type="match status" value="1"/>
</dbReference>
<evidence type="ECO:0000256" key="2">
    <source>
        <dbReference type="ARBA" id="ARBA00008014"/>
    </source>
</evidence>
<dbReference type="PROSITE" id="PS00788">
    <property type="entry name" value="CHORISMATE_SYNTHASE_2"/>
    <property type="match status" value="1"/>
</dbReference>
<comment type="similarity">
    <text evidence="2 7 8">Belongs to the chorismate synthase family.</text>
</comment>
<keyword evidence="5 7" id="KW-0057">Aromatic amino acid biosynthesis</keyword>
<dbReference type="Pfam" id="PF01264">
    <property type="entry name" value="Chorismate_synt"/>
    <property type="match status" value="1"/>
</dbReference>
<dbReference type="EC" id="4.2.3.5" evidence="3 7"/>
<dbReference type="PROSITE" id="PS00789">
    <property type="entry name" value="CHORISMATE_SYNTHASE_3"/>
    <property type="match status" value="1"/>
</dbReference>
<keyword evidence="10" id="KW-1185">Reference proteome</keyword>
<comment type="function">
    <text evidence="7">Catalyzes the anti-1,4-elimination of the C-3 phosphate and the C-6 proR hydrogen from 5-enolpyruvylshikimate-3-phosphate (EPSP) to yield chorismate, which is the branch point compound that serves as the starting substrate for the three terminal pathways of aromatic amino acid biosynthesis. This reaction introduces a second double bond into the aromatic ring system.</text>
</comment>
<evidence type="ECO:0000313" key="9">
    <source>
        <dbReference type="EMBL" id="SPN74141.1"/>
    </source>
</evidence>
<comment type="cofactor">
    <cofactor evidence="7 8">
        <name>FMNH2</name>
        <dbReference type="ChEBI" id="CHEBI:57618"/>
    </cofactor>
    <text evidence="7 8">Reduced FMN (FMNH(2)).</text>
</comment>
<dbReference type="OrthoDB" id="9771806at2"/>
<gene>
    <name evidence="7 9" type="primary">aroC</name>
    <name evidence="9" type="ORF">C10C_1009</name>
</gene>
<proteinExistence type="inferred from homology"/>
<dbReference type="GO" id="GO:0009423">
    <property type="term" value="P:chorismate biosynthetic process"/>
    <property type="evidence" value="ECO:0007669"/>
    <property type="project" value="UniProtKB-UniRule"/>
</dbReference>
<dbReference type="GO" id="GO:0004107">
    <property type="term" value="F:chorismate synthase activity"/>
    <property type="evidence" value="ECO:0007669"/>
    <property type="project" value="UniProtKB-UniRule"/>
</dbReference>
<dbReference type="NCBIfam" id="TIGR00033">
    <property type="entry name" value="aroC"/>
    <property type="match status" value="1"/>
</dbReference>
<dbReference type="Proteomes" id="UP000244926">
    <property type="component" value="Chromosome I"/>
</dbReference>
<dbReference type="InterPro" id="IPR000453">
    <property type="entry name" value="Chorismate_synth"/>
</dbReference>
<protein>
    <recommendedName>
        <fullName evidence="3 7">Chorismate synthase</fullName>
        <shortName evidence="7">CS</shortName>
        <ecNumber evidence="3 7">4.2.3.5</ecNumber>
    </recommendedName>
    <alternativeName>
        <fullName evidence="7">5-enolpyruvylshikimate-3-phosphate phospholyase</fullName>
    </alternativeName>
</protein>
<evidence type="ECO:0000313" key="10">
    <source>
        <dbReference type="Proteomes" id="UP000244926"/>
    </source>
</evidence>
<dbReference type="InterPro" id="IPR020541">
    <property type="entry name" value="Chorismate_synthase_CS"/>
</dbReference>
<comment type="catalytic activity">
    <reaction evidence="7 8">
        <text>5-O-(1-carboxyvinyl)-3-phosphoshikimate = chorismate + phosphate</text>
        <dbReference type="Rhea" id="RHEA:21020"/>
        <dbReference type="ChEBI" id="CHEBI:29748"/>
        <dbReference type="ChEBI" id="CHEBI:43474"/>
        <dbReference type="ChEBI" id="CHEBI:57701"/>
        <dbReference type="EC" id="4.2.3.5"/>
    </reaction>
</comment>
<keyword evidence="7" id="KW-0288">FMN</keyword>
<comment type="subunit">
    <text evidence="7">Homotetramer.</text>
</comment>
<dbReference type="PIRSF" id="PIRSF001456">
    <property type="entry name" value="Chorismate_synth"/>
    <property type="match status" value="1"/>
</dbReference>
<accession>A0A2R8FCP6</accession>
<dbReference type="RefSeq" id="WP_108897069.1">
    <property type="nucleotide sequence ID" value="NZ_LT993738.1"/>
</dbReference>
<evidence type="ECO:0000256" key="1">
    <source>
        <dbReference type="ARBA" id="ARBA00005044"/>
    </source>
</evidence>
<dbReference type="SUPFAM" id="SSF103263">
    <property type="entry name" value="Chorismate synthase, AroC"/>
    <property type="match status" value="1"/>
</dbReference>
<dbReference type="PANTHER" id="PTHR21085:SF0">
    <property type="entry name" value="CHORISMATE SYNTHASE"/>
    <property type="match status" value="1"/>
</dbReference>
<feature type="binding site" evidence="7">
    <location>
        <position position="47"/>
    </location>
    <ligand>
        <name>NADP(+)</name>
        <dbReference type="ChEBI" id="CHEBI:58349"/>
    </ligand>
</feature>
<comment type="caution">
    <text evidence="7">Lacks conserved residue(s) required for the propagation of feature annotation.</text>
</comment>
<keyword evidence="7" id="KW-0285">Flavoprotein</keyword>
<dbReference type="EMBL" id="LT993738">
    <property type="protein sequence ID" value="SPN74141.1"/>
    <property type="molecule type" value="Genomic_DNA"/>
</dbReference>
<dbReference type="GO" id="GO:0009073">
    <property type="term" value="P:aromatic amino acid family biosynthetic process"/>
    <property type="evidence" value="ECO:0007669"/>
    <property type="project" value="UniProtKB-KW"/>
</dbReference>
<keyword evidence="6 7" id="KW-0456">Lyase</keyword>
<evidence type="ECO:0000256" key="5">
    <source>
        <dbReference type="ARBA" id="ARBA00023141"/>
    </source>
</evidence>
<feature type="binding site" evidence="7">
    <location>
        <begin position="298"/>
        <end position="302"/>
    </location>
    <ligand>
        <name>FMN</name>
        <dbReference type="ChEBI" id="CHEBI:58210"/>
    </ligand>
</feature>
<evidence type="ECO:0000256" key="6">
    <source>
        <dbReference type="ARBA" id="ARBA00023239"/>
    </source>
</evidence>
<dbReference type="GO" id="GO:0010181">
    <property type="term" value="F:FMN binding"/>
    <property type="evidence" value="ECO:0007669"/>
    <property type="project" value="TreeGrafter"/>
</dbReference>
<dbReference type="CDD" id="cd07304">
    <property type="entry name" value="Chorismate_synthase"/>
    <property type="match status" value="1"/>
</dbReference>
<evidence type="ECO:0000256" key="7">
    <source>
        <dbReference type="HAMAP-Rule" id="MF_00300"/>
    </source>
</evidence>
<feature type="binding site" evidence="7">
    <location>
        <position position="283"/>
    </location>
    <ligand>
        <name>FMN</name>
        <dbReference type="ChEBI" id="CHEBI:58210"/>
    </ligand>
</feature>
<comment type="pathway">
    <text evidence="1 7 8">Metabolic intermediate biosynthesis; chorismate biosynthesis; chorismate from D-erythrose 4-phosphate and phosphoenolpyruvate: step 7/7.</text>
</comment>
<dbReference type="PANTHER" id="PTHR21085">
    <property type="entry name" value="CHORISMATE SYNTHASE"/>
    <property type="match status" value="1"/>
</dbReference>
<evidence type="ECO:0000256" key="3">
    <source>
        <dbReference type="ARBA" id="ARBA00013036"/>
    </source>
</evidence>
<dbReference type="NCBIfam" id="NF003793">
    <property type="entry name" value="PRK05382.1"/>
    <property type="match status" value="1"/>
</dbReference>
<reference evidence="10" key="1">
    <citation type="submission" date="2017-11" db="EMBL/GenBank/DDBJ databases">
        <authorList>
            <person name="Seth-Smith MB H."/>
        </authorList>
    </citation>
    <scope>NUCLEOTIDE SEQUENCE [LARGE SCALE GENOMIC DNA]</scope>
</reference>
<dbReference type="GO" id="GO:0005829">
    <property type="term" value="C:cytosol"/>
    <property type="evidence" value="ECO:0007669"/>
    <property type="project" value="TreeGrafter"/>
</dbReference>
<feature type="binding site" evidence="7">
    <location>
        <position position="326"/>
    </location>
    <ligand>
        <name>FMN</name>
        <dbReference type="ChEBI" id="CHEBI:58210"/>
    </ligand>
</feature>
<evidence type="ECO:0000256" key="8">
    <source>
        <dbReference type="RuleBase" id="RU000605"/>
    </source>
</evidence>
<dbReference type="HAMAP" id="MF_00300">
    <property type="entry name" value="Chorismate_synth"/>
    <property type="match status" value="1"/>
</dbReference>